<dbReference type="AlphaFoldDB" id="A0A9X1VAK6"/>
<organism evidence="2 3">
    <name type="scientific">Sulfoacidibacillus ferrooxidans</name>
    <dbReference type="NCBI Taxonomy" id="2005001"/>
    <lineage>
        <taxon>Bacteria</taxon>
        <taxon>Bacillati</taxon>
        <taxon>Bacillota</taxon>
        <taxon>Bacilli</taxon>
        <taxon>Bacillales</taxon>
        <taxon>Alicyclobacillaceae</taxon>
        <taxon>Sulfoacidibacillus</taxon>
    </lineage>
</organism>
<feature type="transmembrane region" description="Helical" evidence="1">
    <location>
        <begin position="58"/>
        <end position="80"/>
    </location>
</feature>
<comment type="caution">
    <text evidence="2">The sequence shown here is derived from an EMBL/GenBank/DDBJ whole genome shotgun (WGS) entry which is preliminary data.</text>
</comment>
<keyword evidence="1" id="KW-0812">Transmembrane</keyword>
<protein>
    <recommendedName>
        <fullName evidence="4">ABC-2 type transporter domain-containing protein</fullName>
    </recommendedName>
</protein>
<accession>A0A9X1VAK6</accession>
<feature type="transmembrane region" description="Helical" evidence="1">
    <location>
        <begin position="169"/>
        <end position="188"/>
    </location>
</feature>
<dbReference type="Proteomes" id="UP001139263">
    <property type="component" value="Unassembled WGS sequence"/>
</dbReference>
<feature type="transmembrane region" description="Helical" evidence="1">
    <location>
        <begin position="224"/>
        <end position="244"/>
    </location>
</feature>
<dbReference type="EMBL" id="JALBUF010000007">
    <property type="protein sequence ID" value="MCI0183949.1"/>
    <property type="molecule type" value="Genomic_DNA"/>
</dbReference>
<sequence>MIWHAFQAEFRRIFIEFRRYPTEFISSVAIMIILFYGLFLGAAYISGNSVFGNRLSDIVVSYALFSLLLTVIGDMGWSISNEAQNGTLEQLYLNRVSAKTVLFLRLIANLLINLGMTLIVLLVITYLTGRHLHFSWLDIVPLILSSIAASGLGYLVASITIIFKRTNNFLNLLQFIFLFMVMTPFTQLPGVEKNIAIIIPLAPMIGLLKQMMINHSPLFTHGDWLFWSLINASLWLTIGMLVFLRASTYARRKGMLGHY</sequence>
<dbReference type="PANTHER" id="PTHR43229">
    <property type="entry name" value="NODULATION PROTEIN J"/>
    <property type="match status" value="1"/>
</dbReference>
<feature type="transmembrane region" description="Helical" evidence="1">
    <location>
        <begin position="24"/>
        <end position="46"/>
    </location>
</feature>
<dbReference type="InterPro" id="IPR051784">
    <property type="entry name" value="Nod_factor_ABC_transporter"/>
</dbReference>
<proteinExistence type="predicted"/>
<dbReference type="RefSeq" id="WP_241714958.1">
    <property type="nucleotide sequence ID" value="NZ_JALBUF010000007.1"/>
</dbReference>
<evidence type="ECO:0000313" key="3">
    <source>
        <dbReference type="Proteomes" id="UP001139263"/>
    </source>
</evidence>
<dbReference type="PANTHER" id="PTHR43229:SF2">
    <property type="entry name" value="NODULATION PROTEIN J"/>
    <property type="match status" value="1"/>
</dbReference>
<evidence type="ECO:0000313" key="2">
    <source>
        <dbReference type="EMBL" id="MCI0183949.1"/>
    </source>
</evidence>
<feature type="transmembrane region" description="Helical" evidence="1">
    <location>
        <begin position="100"/>
        <end position="127"/>
    </location>
</feature>
<keyword evidence="1" id="KW-1133">Transmembrane helix</keyword>
<gene>
    <name evidence="2" type="ORF">MM817_02241</name>
</gene>
<evidence type="ECO:0000256" key="1">
    <source>
        <dbReference type="SAM" id="Phobius"/>
    </source>
</evidence>
<keyword evidence="3" id="KW-1185">Reference proteome</keyword>
<name>A0A9X1VAK6_9BACL</name>
<feature type="transmembrane region" description="Helical" evidence="1">
    <location>
        <begin position="139"/>
        <end position="163"/>
    </location>
</feature>
<evidence type="ECO:0008006" key="4">
    <source>
        <dbReference type="Google" id="ProtNLM"/>
    </source>
</evidence>
<reference evidence="2" key="1">
    <citation type="submission" date="2022-03" db="EMBL/GenBank/DDBJ databases">
        <title>Draft Genome Sequence of Firmicute Strain S0AB, a Heterotrophic Iron/Sulfur-Oxidizing Extreme Acidophile.</title>
        <authorList>
            <person name="Vergara E."/>
            <person name="Pakostova E."/>
            <person name="Johnson D.B."/>
            <person name="Holmes D.S."/>
        </authorList>
    </citation>
    <scope>NUCLEOTIDE SEQUENCE</scope>
    <source>
        <strain evidence="2">S0AB</strain>
    </source>
</reference>
<keyword evidence="1" id="KW-0472">Membrane</keyword>